<dbReference type="SUPFAM" id="SSF53271">
    <property type="entry name" value="PRTase-like"/>
    <property type="match status" value="1"/>
</dbReference>
<dbReference type="GO" id="GO:0005525">
    <property type="term" value="F:GTP binding"/>
    <property type="evidence" value="ECO:0007669"/>
    <property type="project" value="UniProtKB-KW"/>
</dbReference>
<dbReference type="AlphaFoldDB" id="A0A2P6NYB5"/>
<evidence type="ECO:0000256" key="7">
    <source>
        <dbReference type="ARBA" id="ARBA00022679"/>
    </source>
</evidence>
<comment type="cofactor">
    <cofactor evidence="1">
        <name>Mg(2+)</name>
        <dbReference type="ChEBI" id="CHEBI:18420"/>
    </cofactor>
</comment>
<evidence type="ECO:0000256" key="9">
    <source>
        <dbReference type="ARBA" id="ARBA00023134"/>
    </source>
</evidence>
<dbReference type="InterPro" id="IPR000836">
    <property type="entry name" value="PRTase_dom"/>
</dbReference>
<evidence type="ECO:0000256" key="6">
    <source>
        <dbReference type="ARBA" id="ARBA00022676"/>
    </source>
</evidence>
<keyword evidence="12" id="KW-1185">Reference proteome</keyword>
<comment type="caution">
    <text evidence="11">The sequence shown here is derived from an EMBL/GenBank/DDBJ whole genome shotgun (WGS) entry which is preliminary data.</text>
</comment>
<evidence type="ECO:0000313" key="12">
    <source>
        <dbReference type="Proteomes" id="UP000241769"/>
    </source>
</evidence>
<protein>
    <recommendedName>
        <fullName evidence="4">uracil phosphoribosyltransferase</fullName>
        <ecNumber evidence="4">2.4.2.9</ecNumber>
    </recommendedName>
</protein>
<dbReference type="Proteomes" id="UP000241769">
    <property type="component" value="Unassembled WGS sequence"/>
</dbReference>
<dbReference type="GO" id="GO:0004845">
    <property type="term" value="F:uracil phosphoribosyltransferase activity"/>
    <property type="evidence" value="ECO:0007669"/>
    <property type="project" value="UniProtKB-EC"/>
</dbReference>
<sequence length="219" mass="24310">MDALNDKKQLRTLGTTNQIRGLLTILRNKETSRADFIFYSDRLLRLVIEEALGYLPFASQDVTTPTGSVYNGVEFTGKVCGVSIVRAGESMENALRASCRDIRIGKILIQRDEDTGLPKLFYSKLPKDISERHVLLLDPMLATGGSACQAVEVLVEAGVKPDRIIFVNLIAAPEGIQVMTERFPEIKIVTAEVDEKLNEKKYIIPGIGDFGDRYFGTLE</sequence>
<evidence type="ECO:0000256" key="5">
    <source>
        <dbReference type="ARBA" id="ARBA00022533"/>
    </source>
</evidence>
<evidence type="ECO:0000259" key="10">
    <source>
        <dbReference type="Pfam" id="PF14681"/>
    </source>
</evidence>
<organism evidence="11 12">
    <name type="scientific">Planoprotostelium fungivorum</name>
    <dbReference type="NCBI Taxonomy" id="1890364"/>
    <lineage>
        <taxon>Eukaryota</taxon>
        <taxon>Amoebozoa</taxon>
        <taxon>Evosea</taxon>
        <taxon>Variosea</taxon>
        <taxon>Cavosteliida</taxon>
        <taxon>Cavosteliaceae</taxon>
        <taxon>Planoprotostelium</taxon>
    </lineage>
</organism>
<dbReference type="EC" id="2.4.2.9" evidence="4"/>
<dbReference type="OrthoDB" id="106623at2759"/>
<accession>A0A2P6NYB5</accession>
<keyword evidence="7 11" id="KW-0808">Transferase</keyword>
<keyword evidence="5" id="KW-0021">Allosteric enzyme</keyword>
<comment type="pathway">
    <text evidence="2">Pyrimidine metabolism; UMP biosynthesis via salvage pathway; UMP from uracil: step 1/1.</text>
</comment>
<feature type="domain" description="Phosphoribosyltransferase" evidence="10">
    <location>
        <begin position="16"/>
        <end position="217"/>
    </location>
</feature>
<comment type="similarity">
    <text evidence="3">Belongs to the UPRTase family.</text>
</comment>
<dbReference type="FunFam" id="3.40.50.2020:FF:000023">
    <property type="entry name" value="Probable uracil phosphoribosyltransferase"/>
    <property type="match status" value="1"/>
</dbReference>
<evidence type="ECO:0000256" key="2">
    <source>
        <dbReference type="ARBA" id="ARBA00005180"/>
    </source>
</evidence>
<dbReference type="InterPro" id="IPR029057">
    <property type="entry name" value="PRTase-like"/>
</dbReference>
<dbReference type="Gene3D" id="3.40.50.2020">
    <property type="match status" value="1"/>
</dbReference>
<proteinExistence type="inferred from homology"/>
<reference evidence="11 12" key="1">
    <citation type="journal article" date="2018" name="Genome Biol. Evol.">
        <title>Multiple Roots of Fruiting Body Formation in Amoebozoa.</title>
        <authorList>
            <person name="Hillmann F."/>
            <person name="Forbes G."/>
            <person name="Novohradska S."/>
            <person name="Ferling I."/>
            <person name="Riege K."/>
            <person name="Groth M."/>
            <person name="Westermann M."/>
            <person name="Marz M."/>
            <person name="Spaller T."/>
            <person name="Winckler T."/>
            <person name="Schaap P."/>
            <person name="Glockner G."/>
        </authorList>
    </citation>
    <scope>NUCLEOTIDE SEQUENCE [LARGE SCALE GENOMIC DNA]</scope>
    <source>
        <strain evidence="11 12">Jena</strain>
    </source>
</reference>
<dbReference type="NCBIfam" id="NF001097">
    <property type="entry name" value="PRK00129.1"/>
    <property type="match status" value="1"/>
</dbReference>
<evidence type="ECO:0000256" key="3">
    <source>
        <dbReference type="ARBA" id="ARBA00009516"/>
    </source>
</evidence>
<keyword evidence="9" id="KW-0342">GTP-binding</keyword>
<dbReference type="Pfam" id="PF14681">
    <property type="entry name" value="UPRTase"/>
    <property type="match status" value="1"/>
</dbReference>
<evidence type="ECO:0000313" key="11">
    <source>
        <dbReference type="EMBL" id="PRP88954.1"/>
    </source>
</evidence>
<dbReference type="GO" id="GO:0008655">
    <property type="term" value="P:pyrimidine-containing compound salvage"/>
    <property type="evidence" value="ECO:0007669"/>
    <property type="project" value="UniProtKB-ARBA"/>
</dbReference>
<keyword evidence="8" id="KW-0547">Nucleotide-binding</keyword>
<name>A0A2P6NYB5_9EUKA</name>
<evidence type="ECO:0000256" key="8">
    <source>
        <dbReference type="ARBA" id="ARBA00022741"/>
    </source>
</evidence>
<dbReference type="FunCoup" id="A0A2P6NYB5">
    <property type="interactions" value="65"/>
</dbReference>
<dbReference type="STRING" id="1890364.A0A2P6NYB5"/>
<gene>
    <name evidence="11" type="ORF">PROFUN_02232</name>
</gene>
<evidence type="ECO:0000256" key="4">
    <source>
        <dbReference type="ARBA" id="ARBA00011894"/>
    </source>
</evidence>
<dbReference type="InParanoid" id="A0A2P6NYB5"/>
<evidence type="ECO:0000256" key="1">
    <source>
        <dbReference type="ARBA" id="ARBA00001946"/>
    </source>
</evidence>
<keyword evidence="6 11" id="KW-0328">Glycosyltransferase</keyword>
<dbReference type="CDD" id="cd06223">
    <property type="entry name" value="PRTases_typeI"/>
    <property type="match status" value="1"/>
</dbReference>
<dbReference type="EMBL" id="MDYQ01000006">
    <property type="protein sequence ID" value="PRP88954.1"/>
    <property type="molecule type" value="Genomic_DNA"/>
</dbReference>